<comment type="caution">
    <text evidence="1">The sequence shown here is derived from an EMBL/GenBank/DDBJ whole genome shotgun (WGS) entry which is preliminary data.</text>
</comment>
<protein>
    <submittedName>
        <fullName evidence="1">Uncharacterized protein</fullName>
    </submittedName>
</protein>
<reference evidence="1 2" key="1">
    <citation type="journal article" date="2015" name="Genome Biol. Evol.">
        <title>Characterization of Three Mycobacterium spp. with Potential Use in Bioremediation by Genome Sequencing and Comparative Genomics.</title>
        <authorList>
            <person name="Das S."/>
            <person name="Pettersson B.M."/>
            <person name="Behra P.R."/>
            <person name="Ramesh M."/>
            <person name="Dasgupta S."/>
            <person name="Bhattacharya A."/>
            <person name="Kirsebom L.A."/>
        </authorList>
    </citation>
    <scope>NUCLEOTIDE SEQUENCE [LARGE SCALE GENOMIC DNA]</scope>
    <source>
        <strain evidence="1 2">DSM 44075</strain>
    </source>
</reference>
<dbReference type="EMBL" id="JYNU01000057">
    <property type="protein sequence ID" value="KMO69621.1"/>
    <property type="molecule type" value="Genomic_DNA"/>
</dbReference>
<dbReference type="Proteomes" id="UP000036313">
    <property type="component" value="Unassembled WGS sequence"/>
</dbReference>
<dbReference type="PATRIC" id="fig|1807.14.peg.5085"/>
<gene>
    <name evidence="1" type="ORF">MOBUDSM44075_05047</name>
</gene>
<organism evidence="1 2">
    <name type="scientific">Mycolicibacterium obuense</name>
    <dbReference type="NCBI Taxonomy" id="1807"/>
    <lineage>
        <taxon>Bacteria</taxon>
        <taxon>Bacillati</taxon>
        <taxon>Actinomycetota</taxon>
        <taxon>Actinomycetes</taxon>
        <taxon>Mycobacteriales</taxon>
        <taxon>Mycobacteriaceae</taxon>
        <taxon>Mycolicibacterium</taxon>
    </lineage>
</organism>
<sequence>MPANTEPSEVWAARPATTVSTPAEANTVLPMSLNDGNVINAAAAPSTTTTATASRRSVVTWVRILRRCRSASVSPVSPPANRSIT</sequence>
<proteinExistence type="predicted"/>
<dbReference type="AlphaFoldDB" id="A0A0J6Y9J5"/>
<evidence type="ECO:0000313" key="1">
    <source>
        <dbReference type="EMBL" id="KMO69621.1"/>
    </source>
</evidence>
<name>A0A0J6Y9J5_9MYCO</name>
<accession>A0A0J6Y9J5</accession>
<evidence type="ECO:0000313" key="2">
    <source>
        <dbReference type="Proteomes" id="UP000036313"/>
    </source>
</evidence>